<name>A0A518BLC0_9BACT</name>
<sequence length="149" mass="15830">MLETFRPLIDAARGLDFSDAAAAEAELNRRFDPGSPAAQALTKELVALMEAGKIAERGELPVRYGRVSKAVPETLDHSIDVVLMNGPGPLHRHPAGEADFCIALDGQPTFDGRPPGWVVYGPGSEHVPTVAGGTMLIVYLLPTGAIEFL</sequence>
<reference evidence="1 2" key="1">
    <citation type="submission" date="2019-02" db="EMBL/GenBank/DDBJ databases">
        <title>Deep-cultivation of Planctomycetes and their phenomic and genomic characterization uncovers novel biology.</title>
        <authorList>
            <person name="Wiegand S."/>
            <person name="Jogler M."/>
            <person name="Boedeker C."/>
            <person name="Pinto D."/>
            <person name="Vollmers J."/>
            <person name="Rivas-Marin E."/>
            <person name="Kohn T."/>
            <person name="Peeters S.H."/>
            <person name="Heuer A."/>
            <person name="Rast P."/>
            <person name="Oberbeckmann S."/>
            <person name="Bunk B."/>
            <person name="Jeske O."/>
            <person name="Meyerdierks A."/>
            <person name="Storesund J.E."/>
            <person name="Kallscheuer N."/>
            <person name="Luecker S."/>
            <person name="Lage O.M."/>
            <person name="Pohl T."/>
            <person name="Merkel B.J."/>
            <person name="Hornburger P."/>
            <person name="Mueller R.-W."/>
            <person name="Bruemmer F."/>
            <person name="Labrenz M."/>
            <person name="Spormann A.M."/>
            <person name="Op den Camp H."/>
            <person name="Overmann J."/>
            <person name="Amann R."/>
            <person name="Jetten M.S.M."/>
            <person name="Mascher T."/>
            <person name="Medema M.H."/>
            <person name="Devos D.P."/>
            <person name="Kaster A.-K."/>
            <person name="Ovreas L."/>
            <person name="Rohde M."/>
            <person name="Galperin M.Y."/>
            <person name="Jogler C."/>
        </authorList>
    </citation>
    <scope>NUCLEOTIDE SEQUENCE [LARGE SCALE GENOMIC DNA]</scope>
    <source>
        <strain evidence="1 2">Pla133</strain>
    </source>
</reference>
<dbReference type="InterPro" id="IPR032345">
    <property type="entry name" value="PnbB"/>
</dbReference>
<dbReference type="EMBL" id="CP036287">
    <property type="protein sequence ID" value="QDU67771.1"/>
    <property type="molecule type" value="Genomic_DNA"/>
</dbReference>
<evidence type="ECO:0008006" key="3">
    <source>
        <dbReference type="Google" id="ProtNLM"/>
    </source>
</evidence>
<accession>A0A518BLC0</accession>
<keyword evidence="2" id="KW-1185">Reference proteome</keyword>
<dbReference type="Proteomes" id="UP000316921">
    <property type="component" value="Chromosome"/>
</dbReference>
<gene>
    <name evidence="1" type="ORF">Pla133_28600</name>
</gene>
<dbReference type="AlphaFoldDB" id="A0A518BLC0"/>
<evidence type="ECO:0000313" key="2">
    <source>
        <dbReference type="Proteomes" id="UP000316921"/>
    </source>
</evidence>
<proteinExistence type="predicted"/>
<dbReference type="RefSeq" id="WP_419191522.1">
    <property type="nucleotide sequence ID" value="NZ_CP036287.1"/>
</dbReference>
<dbReference type="Pfam" id="PF16155">
    <property type="entry name" value="PnbB"/>
    <property type="match status" value="1"/>
</dbReference>
<dbReference type="KEGG" id="pbap:Pla133_28600"/>
<organism evidence="1 2">
    <name type="scientific">Engelhardtia mirabilis</name>
    <dbReference type="NCBI Taxonomy" id="2528011"/>
    <lineage>
        <taxon>Bacteria</taxon>
        <taxon>Pseudomonadati</taxon>
        <taxon>Planctomycetota</taxon>
        <taxon>Planctomycetia</taxon>
        <taxon>Planctomycetia incertae sedis</taxon>
        <taxon>Engelhardtia</taxon>
    </lineage>
</organism>
<protein>
    <recommendedName>
        <fullName evidence="3">ChrR Cupin-like domain protein</fullName>
    </recommendedName>
</protein>
<evidence type="ECO:0000313" key="1">
    <source>
        <dbReference type="EMBL" id="QDU67771.1"/>
    </source>
</evidence>